<dbReference type="GO" id="GO:0006355">
    <property type="term" value="P:regulation of DNA-templated transcription"/>
    <property type="evidence" value="ECO:0007669"/>
    <property type="project" value="InterPro"/>
</dbReference>
<dbReference type="Gene3D" id="1.20.58.1000">
    <property type="entry name" value="Metal-sensitive repressor, helix protomer"/>
    <property type="match status" value="1"/>
</dbReference>
<dbReference type="PANTHER" id="PTHR33677">
    <property type="entry name" value="TRANSCRIPTIONAL REPRESSOR FRMR-RELATED"/>
    <property type="match status" value="1"/>
</dbReference>
<dbReference type="Pfam" id="PF02583">
    <property type="entry name" value="Trns_repr_metal"/>
    <property type="match status" value="1"/>
</dbReference>
<proteinExistence type="predicted"/>
<dbReference type="CDD" id="cd10148">
    <property type="entry name" value="CsoR-like_DUF156"/>
    <property type="match status" value="1"/>
</dbReference>
<reference evidence="1" key="1">
    <citation type="submission" date="2020-05" db="EMBL/GenBank/DDBJ databases">
        <authorList>
            <person name="Chiriac C."/>
            <person name="Salcher M."/>
            <person name="Ghai R."/>
            <person name="Kavagutti S V."/>
        </authorList>
    </citation>
    <scope>NUCLEOTIDE SEQUENCE</scope>
</reference>
<dbReference type="InterPro" id="IPR038390">
    <property type="entry name" value="Metal_Tscrpt_repr_sf"/>
</dbReference>
<organism evidence="1">
    <name type="scientific">freshwater metagenome</name>
    <dbReference type="NCBI Taxonomy" id="449393"/>
    <lineage>
        <taxon>unclassified sequences</taxon>
        <taxon>metagenomes</taxon>
        <taxon>ecological metagenomes</taxon>
    </lineage>
</organism>
<dbReference type="EMBL" id="CAESPC010000137">
    <property type="protein sequence ID" value="CAB4367193.1"/>
    <property type="molecule type" value="Genomic_DNA"/>
</dbReference>
<gene>
    <name evidence="2" type="ORF">UFOPK3243_01045</name>
    <name evidence="1" type="ORF">UFOPK4180_00794</name>
</gene>
<accession>A0A6J6AEE5</accession>
<dbReference type="PANTHER" id="PTHR33677:SF5">
    <property type="entry name" value="TRANSCRIPTIONAL REPRESSOR FRMR"/>
    <property type="match status" value="1"/>
</dbReference>
<evidence type="ECO:0000313" key="2">
    <source>
        <dbReference type="EMBL" id="CAB4844689.1"/>
    </source>
</evidence>
<dbReference type="EMBL" id="CAFAZZ010000125">
    <property type="protein sequence ID" value="CAB4844689.1"/>
    <property type="molecule type" value="Genomic_DNA"/>
</dbReference>
<evidence type="ECO:0000313" key="1">
    <source>
        <dbReference type="EMBL" id="CAB4367193.1"/>
    </source>
</evidence>
<dbReference type="GO" id="GO:0046872">
    <property type="term" value="F:metal ion binding"/>
    <property type="evidence" value="ECO:0007669"/>
    <property type="project" value="InterPro"/>
</dbReference>
<sequence length="99" mass="10811">MRLIVTGKKVSHVLSDEEQLIAITKRVKRAQGQLGAVARMLEEGRNCDEIVIQMSAVSKAVNTAAFTLISASLKECLVEGKNNQEQVTAQLQKLFLSLA</sequence>
<dbReference type="GO" id="GO:0003677">
    <property type="term" value="F:DNA binding"/>
    <property type="evidence" value="ECO:0007669"/>
    <property type="project" value="InterPro"/>
</dbReference>
<name>A0A6J6AEE5_9ZZZZ</name>
<protein>
    <submittedName>
        <fullName evidence="1">Unannotated protein</fullName>
    </submittedName>
</protein>
<dbReference type="AlphaFoldDB" id="A0A6J6AEE5"/>
<dbReference type="InterPro" id="IPR003735">
    <property type="entry name" value="Metal_Tscrpt_repr"/>
</dbReference>